<sequence length="305" mass="35046">MKSLLRQSILVVSLTLFSNHIFAQTIKDLVGVSFTTHSESQFNDLPEGSGLSGNKFKYNTYDAWLPLPPLHFGKTEIFSNINYRLMDFSFDRSETQHLYQLDKIHEVKAMMIVRHPIAKKWSVLGILIPTLASDFKSSLSSDDLIVDGIYGVSKRFGKHSNLEVGLGVHVMYSFHEFLITPGISVDYKSNNGKWMGQFYWPRLNFVYNLSKNTQVGIAGSIDWTKYNLQNYKDFEGKEIDYAQFSTIHAGVQFNQRIYKNFWFQLQGGMGLFGSYKLFSPQHDTIRNFGVDNTVYGKAMITYRLK</sequence>
<evidence type="ECO:0000313" key="4">
    <source>
        <dbReference type="Proteomes" id="UP000253410"/>
    </source>
</evidence>
<reference evidence="3 4" key="1">
    <citation type="submission" date="2018-05" db="EMBL/GenBank/DDBJ databases">
        <title>Chitinophaga sp. K3CV102501T nov., isolated from isolated from a monsoon evergreen broad-leaved forest soil.</title>
        <authorList>
            <person name="Lv Y."/>
        </authorList>
    </citation>
    <scope>NUCLEOTIDE SEQUENCE [LARGE SCALE GENOMIC DNA]</scope>
    <source>
        <strain evidence="3 4">GDMCC 1.1325</strain>
    </source>
</reference>
<dbReference type="Proteomes" id="UP000253410">
    <property type="component" value="Unassembled WGS sequence"/>
</dbReference>
<dbReference type="EMBL" id="QFFJ01000002">
    <property type="protein sequence ID" value="RBL89741.1"/>
    <property type="molecule type" value="Genomic_DNA"/>
</dbReference>
<organism evidence="3 4">
    <name type="scientific">Chitinophaga flava</name>
    <dbReference type="NCBI Taxonomy" id="2259036"/>
    <lineage>
        <taxon>Bacteria</taxon>
        <taxon>Pseudomonadati</taxon>
        <taxon>Bacteroidota</taxon>
        <taxon>Chitinophagia</taxon>
        <taxon>Chitinophagales</taxon>
        <taxon>Chitinophagaceae</taxon>
        <taxon>Chitinophaga</taxon>
    </lineage>
</organism>
<gene>
    <name evidence="3" type="ORF">DF182_24935</name>
</gene>
<dbReference type="Pfam" id="PF19783">
    <property type="entry name" value="DUF6268"/>
    <property type="match status" value="1"/>
</dbReference>
<evidence type="ECO:0000256" key="1">
    <source>
        <dbReference type="SAM" id="SignalP"/>
    </source>
</evidence>
<name>A0A365XUN7_9BACT</name>
<evidence type="ECO:0000259" key="2">
    <source>
        <dbReference type="Pfam" id="PF19783"/>
    </source>
</evidence>
<dbReference type="InterPro" id="IPR046235">
    <property type="entry name" value="DUF6268"/>
</dbReference>
<proteinExistence type="predicted"/>
<evidence type="ECO:0000313" key="3">
    <source>
        <dbReference type="EMBL" id="RBL89741.1"/>
    </source>
</evidence>
<keyword evidence="4" id="KW-1185">Reference proteome</keyword>
<feature type="domain" description="DUF6268" evidence="2">
    <location>
        <begin position="79"/>
        <end position="276"/>
    </location>
</feature>
<feature type="chain" id="PRO_5016661722" description="DUF6268 domain-containing protein" evidence="1">
    <location>
        <begin position="24"/>
        <end position="305"/>
    </location>
</feature>
<accession>A0A365XUN7</accession>
<dbReference type="OrthoDB" id="642459at2"/>
<dbReference type="AlphaFoldDB" id="A0A365XUN7"/>
<keyword evidence="1" id="KW-0732">Signal</keyword>
<feature type="signal peptide" evidence="1">
    <location>
        <begin position="1"/>
        <end position="23"/>
    </location>
</feature>
<protein>
    <recommendedName>
        <fullName evidence="2">DUF6268 domain-containing protein</fullName>
    </recommendedName>
</protein>
<dbReference type="RefSeq" id="WP_113618488.1">
    <property type="nucleotide sequence ID" value="NZ_QFFJ01000002.1"/>
</dbReference>
<comment type="caution">
    <text evidence="3">The sequence shown here is derived from an EMBL/GenBank/DDBJ whole genome shotgun (WGS) entry which is preliminary data.</text>
</comment>